<keyword evidence="4 6" id="KW-1133">Transmembrane helix</keyword>
<evidence type="ECO:0000313" key="7">
    <source>
        <dbReference type="EMBL" id="UZH23398.1"/>
    </source>
</evidence>
<evidence type="ECO:0000256" key="3">
    <source>
        <dbReference type="ARBA" id="ARBA00022692"/>
    </source>
</evidence>
<reference evidence="7" key="1">
    <citation type="journal article" date="2022" name="Int. J. Mol. Sci.">
        <title>Identification of Candidate Chemosensory Gene Families by Head Transcriptomes Analysis in the Mexican Fruit Fly, Anastrepha ludens Loew (Diptera: Tephritidae).</title>
        <authorList>
            <person name="Segura-Leon O.L."/>
            <person name="Torres-Huerta B."/>
            <person name="Estrada-Perez A.R."/>
            <person name="Cibrian-Tovar J."/>
            <person name="Hernandez-Hernandez F.C."/>
            <person name="Cruz-Jaramillo J.L."/>
            <person name="Meza-Hernandez J.S."/>
            <person name="Sanchez-Galicia F."/>
        </authorList>
    </citation>
    <scope>NUCLEOTIDE SEQUENCE</scope>
</reference>
<organism evidence="7">
    <name type="scientific">Anastrepha ludens</name>
    <name type="common">Mexican fruit fly</name>
    <dbReference type="NCBI Taxonomy" id="28586"/>
    <lineage>
        <taxon>Eukaryota</taxon>
        <taxon>Metazoa</taxon>
        <taxon>Ecdysozoa</taxon>
        <taxon>Arthropoda</taxon>
        <taxon>Hexapoda</taxon>
        <taxon>Insecta</taxon>
        <taxon>Pterygota</taxon>
        <taxon>Neoptera</taxon>
        <taxon>Endopterygota</taxon>
        <taxon>Diptera</taxon>
        <taxon>Brachycera</taxon>
        <taxon>Muscomorpha</taxon>
        <taxon>Tephritoidea</taxon>
        <taxon>Tephritidae</taxon>
        <taxon>Anastrepha</taxon>
    </lineage>
</organism>
<name>A0A9E8IIZ5_9MUSC</name>
<feature type="transmembrane region" description="Helical" evidence="6">
    <location>
        <begin position="38"/>
        <end position="57"/>
    </location>
</feature>
<dbReference type="Pfam" id="PF08395">
    <property type="entry name" value="7tm_7"/>
    <property type="match status" value="1"/>
</dbReference>
<proteinExistence type="evidence at transcript level"/>
<sequence>MQDFRRAKVSLFVVIVNMMIFGLSAHSISPRKRRFHTSYIWTAYSMTITLLFTMSYGRSVFEDYLTNNFDLKNAAKLHSYMNITASLVNYLTALILPRVFVRFLNSVPLFEIMQFFDVSPKMVMLSIRLVVLKAILIPIMHEVTLILQQIHNDPDKNIAWTLYTLLPMLIAQMFPNLYFGTLVICKALVTVLNEHLNEIVNEVNWMQSALQIPLHKPYYRMQRFCTLADRLDLLAQKYNIICEKTTQYLQLLSAPLLCSLLCNLCGITAGCFTQYLSIADTLINKEPYDYFKAITNAIFLAICVIEVLLQGHICDDNRLMVQETGLILQRINLTHADIRFKQSVEHFSLLVLAIDYKIQPLGLLEINISIVQDVLSAVASFLLIFIQSDLTLRFSLM</sequence>
<comment type="caution">
    <text evidence="6">Lacks conserved residue(s) required for the propagation of feature annotation.</text>
</comment>
<dbReference type="GO" id="GO:0005886">
    <property type="term" value="C:plasma membrane"/>
    <property type="evidence" value="ECO:0007669"/>
    <property type="project" value="UniProtKB-SubCell"/>
</dbReference>
<dbReference type="GO" id="GO:0050909">
    <property type="term" value="P:sensory perception of taste"/>
    <property type="evidence" value="ECO:0007669"/>
    <property type="project" value="InterPro"/>
</dbReference>
<keyword evidence="6" id="KW-0807">Transducer</keyword>
<evidence type="ECO:0000256" key="6">
    <source>
        <dbReference type="RuleBase" id="RU363108"/>
    </source>
</evidence>
<keyword evidence="5 6" id="KW-0472">Membrane</keyword>
<keyword evidence="6 7" id="KW-0675">Receptor</keyword>
<evidence type="ECO:0000256" key="5">
    <source>
        <dbReference type="ARBA" id="ARBA00023136"/>
    </source>
</evidence>
<accession>A0A9E8IIZ5</accession>
<protein>
    <recommendedName>
        <fullName evidence="6">Gustatory receptor</fullName>
    </recommendedName>
</protein>
<feature type="transmembrane region" description="Helical" evidence="6">
    <location>
        <begin position="6"/>
        <end position="26"/>
    </location>
</feature>
<evidence type="ECO:0000256" key="4">
    <source>
        <dbReference type="ARBA" id="ARBA00022989"/>
    </source>
</evidence>
<evidence type="ECO:0000256" key="1">
    <source>
        <dbReference type="ARBA" id="ARBA00004651"/>
    </source>
</evidence>
<comment type="function">
    <text evidence="6">Gustatory receptor which mediates acceptance or avoidance behavior, depending on its substrates.</text>
</comment>
<comment type="subcellular location">
    <subcellularLocation>
        <location evidence="1 6">Cell membrane</location>
        <topology evidence="1 6">Multi-pass membrane protein</topology>
    </subcellularLocation>
</comment>
<feature type="transmembrane region" description="Helical" evidence="6">
    <location>
        <begin position="77"/>
        <end position="101"/>
    </location>
</feature>
<evidence type="ECO:0000256" key="2">
    <source>
        <dbReference type="ARBA" id="ARBA00022475"/>
    </source>
</evidence>
<feature type="transmembrane region" description="Helical" evidence="6">
    <location>
        <begin position="122"/>
        <end position="140"/>
    </location>
</feature>
<dbReference type="EMBL" id="ON420029">
    <property type="protein sequence ID" value="UZH23398.1"/>
    <property type="molecule type" value="mRNA"/>
</dbReference>
<gene>
    <name evidence="7" type="primary">GR94a</name>
</gene>
<dbReference type="InterPro" id="IPR013604">
    <property type="entry name" value="7TM_chemorcpt"/>
</dbReference>
<feature type="transmembrane region" description="Helical" evidence="6">
    <location>
        <begin position="160"/>
        <end position="179"/>
    </location>
</feature>
<dbReference type="AlphaFoldDB" id="A0A9E8IIZ5"/>
<comment type="similarity">
    <text evidence="6">Belongs to the insect chemoreceptor superfamily. Gustatory receptor (GR) family.</text>
</comment>
<keyword evidence="3 6" id="KW-0812">Transmembrane</keyword>
<keyword evidence="2 6" id="KW-1003">Cell membrane</keyword>
<dbReference type="GO" id="GO:0007165">
    <property type="term" value="P:signal transduction"/>
    <property type="evidence" value="ECO:0007669"/>
    <property type="project" value="UniProtKB-KW"/>
</dbReference>
<reference evidence="7" key="2">
    <citation type="submission" date="2022-05" db="EMBL/GenBank/DDBJ databases">
        <authorList>
            <person name="Segura Leon O.L."/>
            <person name="Torres Huerta B."/>
            <person name="Meza Hernandez S.J."/>
        </authorList>
    </citation>
    <scope>NUCLEOTIDE SEQUENCE</scope>
</reference>